<feature type="transmembrane region" description="Helical" evidence="5">
    <location>
        <begin position="766"/>
        <end position="788"/>
    </location>
</feature>
<dbReference type="AlphaFoldDB" id="A0AAU9K6B8"/>
<feature type="transmembrane region" description="Helical" evidence="5">
    <location>
        <begin position="1046"/>
        <end position="1068"/>
    </location>
</feature>
<reference evidence="8" key="1">
    <citation type="submission" date="2021-09" db="EMBL/GenBank/DDBJ databases">
        <authorList>
            <consortium name="AG Swart"/>
            <person name="Singh M."/>
            <person name="Singh A."/>
            <person name="Seah K."/>
            <person name="Emmerich C."/>
        </authorList>
    </citation>
    <scope>NUCLEOTIDE SEQUENCE</scope>
    <source>
        <strain evidence="8">ATCC30299</strain>
    </source>
</reference>
<feature type="transmembrane region" description="Helical" evidence="5">
    <location>
        <begin position="1074"/>
        <end position="1093"/>
    </location>
</feature>
<keyword evidence="6" id="KW-0732">Signal</keyword>
<keyword evidence="3 5" id="KW-1133">Transmembrane helix</keyword>
<evidence type="ECO:0000256" key="3">
    <source>
        <dbReference type="ARBA" id="ARBA00022989"/>
    </source>
</evidence>
<evidence type="ECO:0000256" key="5">
    <source>
        <dbReference type="SAM" id="Phobius"/>
    </source>
</evidence>
<keyword evidence="9" id="KW-1185">Reference proteome</keyword>
<evidence type="ECO:0000256" key="1">
    <source>
        <dbReference type="ARBA" id="ARBA00004370"/>
    </source>
</evidence>
<feature type="transmembrane region" description="Helical" evidence="5">
    <location>
        <begin position="1015"/>
        <end position="1034"/>
    </location>
</feature>
<feature type="transmembrane region" description="Helical" evidence="5">
    <location>
        <begin position="992"/>
        <end position="1009"/>
    </location>
</feature>
<proteinExistence type="predicted"/>
<name>A0AAU9K6B8_9CILI</name>
<feature type="chain" id="PRO_5043964539" description="Receptor ligand binding region domain-containing protein" evidence="6">
    <location>
        <begin position="17"/>
        <end position="1141"/>
    </location>
</feature>
<feature type="domain" description="Receptor ligand binding region" evidence="7">
    <location>
        <begin position="432"/>
        <end position="698"/>
    </location>
</feature>
<accession>A0AAU9K6B8</accession>
<dbReference type="Gene3D" id="3.40.50.2300">
    <property type="match status" value="2"/>
</dbReference>
<evidence type="ECO:0000256" key="2">
    <source>
        <dbReference type="ARBA" id="ARBA00022692"/>
    </source>
</evidence>
<comment type="subcellular location">
    <subcellularLocation>
        <location evidence="1">Membrane</location>
    </subcellularLocation>
</comment>
<dbReference type="Proteomes" id="UP001162131">
    <property type="component" value="Unassembled WGS sequence"/>
</dbReference>
<feature type="transmembrane region" description="Helical" evidence="5">
    <location>
        <begin position="809"/>
        <end position="836"/>
    </location>
</feature>
<feature type="signal peptide" evidence="6">
    <location>
        <begin position="1"/>
        <end position="16"/>
    </location>
</feature>
<organism evidence="8 9">
    <name type="scientific">Blepharisma stoltei</name>
    <dbReference type="NCBI Taxonomy" id="1481888"/>
    <lineage>
        <taxon>Eukaryota</taxon>
        <taxon>Sar</taxon>
        <taxon>Alveolata</taxon>
        <taxon>Ciliophora</taxon>
        <taxon>Postciliodesmatophora</taxon>
        <taxon>Heterotrichea</taxon>
        <taxon>Heterotrichida</taxon>
        <taxon>Blepharismidae</taxon>
        <taxon>Blepharisma</taxon>
    </lineage>
</organism>
<sequence>MAFLLFFIAFLALGSTLDFLFVFDKKSNLNITKIEFALLSKLGSEKKNLVLWTEIESASQIIQNSRSQLSIFDLTSTGQSHYALSLMASTYNLAHFIFDDMKASYSPWTFSLSHEKSLYTQAVISILDKFNWTKGVFFLSQENIYLENALNSLFPNNLTFFVTQRDSMIAELINKEVFRLGSYLYFMFVAPETAQKITKSLKQAKLLNYGSSILMNHESSFNVTIDGSLIITEKGQEKTRSYEEFISTHIYGLIRILSFSTSFEEQQFDIKQKMDELCPSHYCTTSFNLLNVRNGSRIIINDTSASHFNNITFLGNNSLIIPSAQKKIIEISMNSGVSNPTGIPPYTHNTIEFKGVFLGISLINDQKEGILPNYYLQGNELDCGANSLNATFQFNCLKANINRIGQFFIPPNSTPVLLGFISNFKKLNVSKPIVAGRIGSSSVSSPKTYPLFGRVSFDATYLASMAAKMFYTLGWKTCALIYQTDSFTLDWVKSFIASAKEHEVDIINNPDLRSFPANTFYDTLKSNYSAVFKEAISCNARLIIWAVFSNISPDGMKMFYELGMRNGDLLIYYAIPGTISSIYAPETRNRDILIEISTPSIAFEQPTYIGDVGNMVADLLETRYGIDKNAQITTPCLLFDALNLGGYSLDFMVNRGQDYTNGTLLMSTIRKQRFQGCSGNVRIGDQTNNRIVEFAVLQNGYIDPTTGKIQISNNAYFKPIGTTILQMFKPVLYPGNTTIFPGQYRVVDGKCPFPDELVRTFDKGRYLVSGICIAIGLTTGVITFYIWRKWWNIKVEGLEKEQEMSVQDFIMAATIVIEFFQLLAMGPDISAISSLLSDIGIALSLDLDKIISVTQGVFWIFLDIIFFLVAIWFILSLIVLLRIDEKFPDFQLFRILDWLANILMPIIGNLMFIPVISVLLDVFVCDESIGSNFTDSFMIKDCYQFCWKGDHIIYATISLLCLIIYEPLAVFCRPLWQEIEHLVHVKYTPSYLMAKTVFQVILVLMNKTVKRAQDVAHGVLFTVVVVFFIIFSFWHKAYNYPRFSWWLSLSLIAVCYTSLLATINIGVYNSSSPAWLIILAFGWAVIGLTGILVQRKKYPSMLYRKKVKDTSTLFRFAFTFSRKSNKITPEFYSSNKDSISK</sequence>
<gene>
    <name evidence="8" type="ORF">BSTOLATCC_MIC48317</name>
</gene>
<feature type="transmembrane region" description="Helical" evidence="5">
    <location>
        <begin position="856"/>
        <end position="881"/>
    </location>
</feature>
<dbReference type="EMBL" id="CAJZBQ010000047">
    <property type="protein sequence ID" value="CAG9329498.1"/>
    <property type="molecule type" value="Genomic_DNA"/>
</dbReference>
<dbReference type="InterPro" id="IPR001828">
    <property type="entry name" value="ANF_lig-bd_rcpt"/>
</dbReference>
<evidence type="ECO:0000256" key="6">
    <source>
        <dbReference type="SAM" id="SignalP"/>
    </source>
</evidence>
<evidence type="ECO:0000256" key="4">
    <source>
        <dbReference type="ARBA" id="ARBA00023136"/>
    </source>
</evidence>
<evidence type="ECO:0000313" key="9">
    <source>
        <dbReference type="Proteomes" id="UP001162131"/>
    </source>
</evidence>
<protein>
    <recommendedName>
        <fullName evidence="7">Receptor ligand binding region domain-containing protein</fullName>
    </recommendedName>
</protein>
<feature type="transmembrane region" description="Helical" evidence="5">
    <location>
        <begin position="952"/>
        <end position="971"/>
    </location>
</feature>
<evidence type="ECO:0000259" key="7">
    <source>
        <dbReference type="Pfam" id="PF01094"/>
    </source>
</evidence>
<keyword evidence="4 5" id="KW-0472">Membrane</keyword>
<dbReference type="Pfam" id="PF01094">
    <property type="entry name" value="ANF_receptor"/>
    <property type="match status" value="1"/>
</dbReference>
<dbReference type="InterPro" id="IPR028082">
    <property type="entry name" value="Peripla_BP_I"/>
</dbReference>
<evidence type="ECO:0000313" key="8">
    <source>
        <dbReference type="EMBL" id="CAG9329498.1"/>
    </source>
</evidence>
<keyword evidence="2 5" id="KW-0812">Transmembrane</keyword>
<dbReference type="SUPFAM" id="SSF53822">
    <property type="entry name" value="Periplasmic binding protein-like I"/>
    <property type="match status" value="1"/>
</dbReference>
<feature type="transmembrane region" description="Helical" evidence="5">
    <location>
        <begin position="902"/>
        <end position="924"/>
    </location>
</feature>
<comment type="caution">
    <text evidence="8">The sequence shown here is derived from an EMBL/GenBank/DDBJ whole genome shotgun (WGS) entry which is preliminary data.</text>
</comment>
<dbReference type="GO" id="GO:0016020">
    <property type="term" value="C:membrane"/>
    <property type="evidence" value="ECO:0007669"/>
    <property type="project" value="UniProtKB-SubCell"/>
</dbReference>